<dbReference type="PANTHER" id="PTHR10366">
    <property type="entry name" value="NAD DEPENDENT EPIMERASE/DEHYDRATASE"/>
    <property type="match status" value="1"/>
</dbReference>
<dbReference type="CDD" id="cd05227">
    <property type="entry name" value="AR_SDR_e"/>
    <property type="match status" value="1"/>
</dbReference>
<dbReference type="Gene3D" id="3.40.50.720">
    <property type="entry name" value="NAD(P)-binding Rossmann-like Domain"/>
    <property type="match status" value="1"/>
</dbReference>
<comment type="similarity">
    <text evidence="2">Belongs to the NAD(P)-dependent epimerase/dehydratase family. Dihydroflavonol-4-reductase subfamily.</text>
</comment>
<protein>
    <submittedName>
        <fullName evidence="4">RHTO0S17e02410g1_1</fullName>
    </submittedName>
</protein>
<evidence type="ECO:0000313" key="4">
    <source>
        <dbReference type="EMBL" id="CDR48381.1"/>
    </source>
</evidence>
<proteinExistence type="inferred from homology"/>
<dbReference type="GO" id="GO:0016616">
    <property type="term" value="F:oxidoreductase activity, acting on the CH-OH group of donors, NAD or NADP as acceptor"/>
    <property type="evidence" value="ECO:0007669"/>
    <property type="project" value="TreeGrafter"/>
</dbReference>
<dbReference type="InterPro" id="IPR036291">
    <property type="entry name" value="NAD(P)-bd_dom_sf"/>
</dbReference>
<organism evidence="4">
    <name type="scientific">Rhodotorula toruloides</name>
    <name type="common">Yeast</name>
    <name type="synonym">Rhodosporidium toruloides</name>
    <dbReference type="NCBI Taxonomy" id="5286"/>
    <lineage>
        <taxon>Eukaryota</taxon>
        <taxon>Fungi</taxon>
        <taxon>Dikarya</taxon>
        <taxon>Basidiomycota</taxon>
        <taxon>Pucciniomycotina</taxon>
        <taxon>Microbotryomycetes</taxon>
        <taxon>Sporidiobolales</taxon>
        <taxon>Sporidiobolaceae</taxon>
        <taxon>Rhodotorula</taxon>
    </lineage>
</organism>
<dbReference type="OrthoDB" id="2735536at2759"/>
<dbReference type="Pfam" id="PF01370">
    <property type="entry name" value="Epimerase"/>
    <property type="match status" value="1"/>
</dbReference>
<feature type="domain" description="NAD-dependent epimerase/dehydratase" evidence="3">
    <location>
        <begin position="10"/>
        <end position="259"/>
    </location>
</feature>
<dbReference type="AlphaFoldDB" id="A0A061BMS3"/>
<dbReference type="PANTHER" id="PTHR10366:SF564">
    <property type="entry name" value="STEROL-4-ALPHA-CARBOXYLATE 3-DEHYDROGENASE, DECARBOXYLATING"/>
    <property type="match status" value="1"/>
</dbReference>
<keyword evidence="1" id="KW-0560">Oxidoreductase</keyword>
<sequence>MPAVPASSFVLISGPSGFLGAHVAQQLLQAGFRVRGTVRSKEKGQYLVDRFKQQGLDKFEFVIVEDVEAPGAFDEAVKGVDAVVHTASPFHFNVTDPYKDLINPAVQGTLNALRSAAKEPRVKRVVITSSFAAVVNPHDPVYSFTEQDWNDYSPKQVEEKGKDVDPSQAYRCSKTKAEQAAWKFVEEEKPSFDITTIQPPLIFGPLEHEAPSADKLNTSINNFYGFLTGKKSAEDAQAGFGSFVDVRDVAKIHVESLLVEEAGNQRFLVATSDSSYQPLLDLFFEHADDSLKSSFTNAEKGKPGNPKPKANVIDTSKVRKTFKWQPIEAKDTVLDMAKSLAEYQQKWSA</sequence>
<gene>
    <name evidence="4" type="ORF">RHTO0S_17e02410g</name>
</gene>
<dbReference type="InterPro" id="IPR050425">
    <property type="entry name" value="NAD(P)_dehydrat-like"/>
</dbReference>
<reference evidence="4" key="1">
    <citation type="journal article" date="2014" name="Genome Announc.">
        <title>Draft genome sequence of Rhodosporidium toruloides CECT1137, an oleaginous yeast of biotechnological interest.</title>
        <authorList>
            <person name="Morin N."/>
            <person name="Calcas X."/>
            <person name="Devillers H."/>
            <person name="Durrens P."/>
            <person name="Sherman D.J."/>
            <person name="Nicaud J.-M."/>
            <person name="Neuveglise C."/>
        </authorList>
    </citation>
    <scope>NUCLEOTIDE SEQUENCE</scope>
    <source>
        <strain evidence="4">CECT1137</strain>
    </source>
</reference>
<dbReference type="EMBL" id="LK052952">
    <property type="protein sequence ID" value="CDR48381.1"/>
    <property type="molecule type" value="Genomic_DNA"/>
</dbReference>
<evidence type="ECO:0000256" key="2">
    <source>
        <dbReference type="ARBA" id="ARBA00023445"/>
    </source>
</evidence>
<name>A0A061BMS3_RHOTO</name>
<accession>A0A061BMS3</accession>
<dbReference type="SUPFAM" id="SSF51735">
    <property type="entry name" value="NAD(P)-binding Rossmann-fold domains"/>
    <property type="match status" value="1"/>
</dbReference>
<evidence type="ECO:0000259" key="3">
    <source>
        <dbReference type="Pfam" id="PF01370"/>
    </source>
</evidence>
<evidence type="ECO:0000256" key="1">
    <source>
        <dbReference type="ARBA" id="ARBA00023002"/>
    </source>
</evidence>
<dbReference type="InterPro" id="IPR001509">
    <property type="entry name" value="Epimerase_deHydtase"/>
</dbReference>